<feature type="compositionally biased region" description="Low complexity" evidence="1">
    <location>
        <begin position="113"/>
        <end position="123"/>
    </location>
</feature>
<feature type="compositionally biased region" description="Low complexity" evidence="1">
    <location>
        <begin position="399"/>
        <end position="408"/>
    </location>
</feature>
<evidence type="ECO:0000313" key="3">
    <source>
        <dbReference type="EMBL" id="PON92427.1"/>
    </source>
</evidence>
<dbReference type="Pfam" id="PF25874">
    <property type="entry name" value="WHD_plant_repro"/>
    <property type="match status" value="1"/>
</dbReference>
<dbReference type="Proteomes" id="UP000237000">
    <property type="component" value="Unassembled WGS sequence"/>
</dbReference>
<dbReference type="InterPro" id="IPR044221">
    <property type="entry name" value="DYAD/AMEIOTIC1"/>
</dbReference>
<keyword evidence="4" id="KW-1185">Reference proteome</keyword>
<feature type="domain" description="PTC1-like winged helix-turn-helix" evidence="2">
    <location>
        <begin position="140"/>
        <end position="221"/>
    </location>
</feature>
<dbReference type="STRING" id="63057.A0A2P5F3Q1"/>
<dbReference type="GO" id="GO:0007131">
    <property type="term" value="P:reciprocal meiotic recombination"/>
    <property type="evidence" value="ECO:0007669"/>
    <property type="project" value="InterPro"/>
</dbReference>
<dbReference type="GO" id="GO:0051177">
    <property type="term" value="P:meiotic sister chromatid cohesion"/>
    <property type="evidence" value="ECO:0007669"/>
    <property type="project" value="InterPro"/>
</dbReference>
<evidence type="ECO:0000259" key="2">
    <source>
        <dbReference type="Pfam" id="PF25874"/>
    </source>
</evidence>
<name>A0A2P5F3Q1_TREOI</name>
<sequence length="522" mass="58368">MATSSSLVVPSEGKPSKGTGRTVSGSGSDGHGERHSCVSRALNLPGMVQWGNRRSVRFLSRHEEEPEVPDLEAQTVQQDQKDGDEEEEQVVEAVKCTRSSGKRKLHHGESSTRRTSISTSSSRAQKLVKRSKQLKNSIHRWSAHRYKMAEQNMLNIMIAKGAVPGNPVQRAALRAEARKLIGDTGLLDHLLKHMAGNVAPGGKYRFRRRHNSDGALEYWIECADLFEIRRMAGVTDSYWIPPPGWKPGDDPTQDPVSARELKEIKTEMAKIKRCIQELGSKKLEEEPSSSSTRELRSLLLGFKKPEEDLDRNSTITNVDMAEYEGYFLLMKKALMELEKEKAKIDKQFMEMSEYLNIMEEQLLIWKSRGLLLDSEIWERSKESGENGKSSDEGGDKEPAASATQTAEARAAKIQRLRSGFRICKPQGSFLWPNMQVTNSQSDYPHVVETPPSASSSTLSPAPYLFYLPQTPHPPCPLKPVPFRFPTLSSMPQGCPSLDTPLPRTPSTPLINLNESPKDATEF</sequence>
<dbReference type="OrthoDB" id="1163830at2759"/>
<dbReference type="AlphaFoldDB" id="A0A2P5F3Q1"/>
<feature type="region of interest" description="Disordered" evidence="1">
    <location>
        <begin position="61"/>
        <end position="131"/>
    </location>
</feature>
<feature type="compositionally biased region" description="Polar residues" evidence="1">
    <location>
        <begin position="504"/>
        <end position="514"/>
    </location>
</feature>
<feature type="region of interest" description="Disordered" evidence="1">
    <location>
        <begin position="1"/>
        <end position="42"/>
    </location>
</feature>
<dbReference type="PANTHER" id="PTHR46740:SF2">
    <property type="entry name" value="PROTEIN DYAD"/>
    <property type="match status" value="1"/>
</dbReference>
<gene>
    <name evidence="3" type="ORF">TorRG33x02_117510</name>
</gene>
<organism evidence="3 4">
    <name type="scientific">Trema orientale</name>
    <name type="common">Charcoal tree</name>
    <name type="synonym">Celtis orientalis</name>
    <dbReference type="NCBI Taxonomy" id="63057"/>
    <lineage>
        <taxon>Eukaryota</taxon>
        <taxon>Viridiplantae</taxon>
        <taxon>Streptophyta</taxon>
        <taxon>Embryophyta</taxon>
        <taxon>Tracheophyta</taxon>
        <taxon>Spermatophyta</taxon>
        <taxon>Magnoliopsida</taxon>
        <taxon>eudicotyledons</taxon>
        <taxon>Gunneridae</taxon>
        <taxon>Pentapetalae</taxon>
        <taxon>rosids</taxon>
        <taxon>fabids</taxon>
        <taxon>Rosales</taxon>
        <taxon>Cannabaceae</taxon>
        <taxon>Trema</taxon>
    </lineage>
</organism>
<proteinExistence type="predicted"/>
<dbReference type="InterPro" id="IPR059080">
    <property type="entry name" value="WHD_PTC1"/>
</dbReference>
<feature type="region of interest" description="Disordered" evidence="1">
    <location>
        <begin position="381"/>
        <end position="408"/>
    </location>
</feature>
<dbReference type="EMBL" id="JXTC01000065">
    <property type="protein sequence ID" value="PON92427.1"/>
    <property type="molecule type" value="Genomic_DNA"/>
</dbReference>
<dbReference type="InParanoid" id="A0A2P5F3Q1"/>
<feature type="region of interest" description="Disordered" evidence="1">
    <location>
        <begin position="489"/>
        <end position="522"/>
    </location>
</feature>
<evidence type="ECO:0000256" key="1">
    <source>
        <dbReference type="SAM" id="MobiDB-lite"/>
    </source>
</evidence>
<evidence type="ECO:0000313" key="4">
    <source>
        <dbReference type="Proteomes" id="UP000237000"/>
    </source>
</evidence>
<accession>A0A2P5F3Q1</accession>
<comment type="caution">
    <text evidence="3">The sequence shown here is derived from an EMBL/GenBank/DDBJ whole genome shotgun (WGS) entry which is preliminary data.</text>
</comment>
<feature type="compositionally biased region" description="Basic and acidic residues" evidence="1">
    <location>
        <begin position="381"/>
        <end position="398"/>
    </location>
</feature>
<reference evidence="4" key="1">
    <citation type="submission" date="2016-06" db="EMBL/GenBank/DDBJ databases">
        <title>Parallel loss of symbiosis genes in relatives of nitrogen-fixing non-legume Parasponia.</title>
        <authorList>
            <person name="Van Velzen R."/>
            <person name="Holmer R."/>
            <person name="Bu F."/>
            <person name="Rutten L."/>
            <person name="Van Zeijl A."/>
            <person name="Liu W."/>
            <person name="Santuari L."/>
            <person name="Cao Q."/>
            <person name="Sharma T."/>
            <person name="Shen D."/>
            <person name="Roswanjaya Y."/>
            <person name="Wardhani T."/>
            <person name="Kalhor M.S."/>
            <person name="Jansen J."/>
            <person name="Van den Hoogen J."/>
            <person name="Gungor B."/>
            <person name="Hartog M."/>
            <person name="Hontelez J."/>
            <person name="Verver J."/>
            <person name="Yang W.-C."/>
            <person name="Schijlen E."/>
            <person name="Repin R."/>
            <person name="Schilthuizen M."/>
            <person name="Schranz E."/>
            <person name="Heidstra R."/>
            <person name="Miyata K."/>
            <person name="Fedorova E."/>
            <person name="Kohlen W."/>
            <person name="Bisseling T."/>
            <person name="Smit S."/>
            <person name="Geurts R."/>
        </authorList>
    </citation>
    <scope>NUCLEOTIDE SEQUENCE [LARGE SCALE GENOMIC DNA]</scope>
    <source>
        <strain evidence="4">cv. RG33-2</strain>
    </source>
</reference>
<dbReference type="PANTHER" id="PTHR46740">
    <property type="entry name" value="PROTEIN DYAD"/>
    <property type="match status" value="1"/>
</dbReference>
<protein>
    <submittedName>
        <fullName evidence="3">Protein DYAD</fullName>
    </submittedName>
</protein>